<reference evidence="3" key="1">
    <citation type="submission" date="2014-03" db="EMBL/GenBank/DDBJ databases">
        <authorList>
            <person name="Aksoy S."/>
            <person name="Warren W."/>
            <person name="Wilson R.K."/>
        </authorList>
    </citation>
    <scope>NUCLEOTIDE SEQUENCE [LARGE SCALE GENOMIC DNA]</scope>
    <source>
        <strain evidence="3">IAEA</strain>
    </source>
</reference>
<protein>
    <submittedName>
        <fullName evidence="2">Uncharacterized protein</fullName>
    </submittedName>
</protein>
<feature type="signal peptide" evidence="1">
    <location>
        <begin position="1"/>
        <end position="23"/>
    </location>
</feature>
<sequence>MLKYHIKAAFLLIALLMAHEIEGFSMCSQETALTSLQIGIFLSNINYYCYAKGIITQVDTVKVQDEQALKKSILSQTQNKNGIVSSNNTDLMSNSKSNVMAIETSYKASTMEDTDIYRKEVQNIEKKELNNSQYRSTATVFDTSAKKRKISNSKSFETV</sequence>
<keyword evidence="1" id="KW-0732">Signal</keyword>
<name>A0A1A9X5Q7_9MUSC</name>
<reference evidence="2" key="2">
    <citation type="submission" date="2020-05" db="UniProtKB">
        <authorList>
            <consortium name="EnsemblMetazoa"/>
        </authorList>
    </citation>
    <scope>IDENTIFICATION</scope>
    <source>
        <strain evidence="2">IAEA</strain>
    </source>
</reference>
<evidence type="ECO:0000256" key="1">
    <source>
        <dbReference type="SAM" id="SignalP"/>
    </source>
</evidence>
<evidence type="ECO:0000313" key="3">
    <source>
        <dbReference type="Proteomes" id="UP000091820"/>
    </source>
</evidence>
<dbReference type="EnsemblMetazoa" id="GBRI045553-RA">
    <property type="protein sequence ID" value="GBRI045553-PA"/>
    <property type="gene ID" value="GBRI045553"/>
</dbReference>
<accession>A0A1A9X5Q7</accession>
<keyword evidence="3" id="KW-1185">Reference proteome</keyword>
<dbReference type="Proteomes" id="UP000091820">
    <property type="component" value="Unassembled WGS sequence"/>
</dbReference>
<proteinExistence type="predicted"/>
<dbReference type="AlphaFoldDB" id="A0A1A9X5Q7"/>
<organism evidence="2 3">
    <name type="scientific">Glossina brevipalpis</name>
    <dbReference type="NCBI Taxonomy" id="37001"/>
    <lineage>
        <taxon>Eukaryota</taxon>
        <taxon>Metazoa</taxon>
        <taxon>Ecdysozoa</taxon>
        <taxon>Arthropoda</taxon>
        <taxon>Hexapoda</taxon>
        <taxon>Insecta</taxon>
        <taxon>Pterygota</taxon>
        <taxon>Neoptera</taxon>
        <taxon>Endopterygota</taxon>
        <taxon>Diptera</taxon>
        <taxon>Brachycera</taxon>
        <taxon>Muscomorpha</taxon>
        <taxon>Hippoboscoidea</taxon>
        <taxon>Glossinidae</taxon>
        <taxon>Glossina</taxon>
    </lineage>
</organism>
<evidence type="ECO:0000313" key="2">
    <source>
        <dbReference type="EnsemblMetazoa" id="GBRI045553-PA"/>
    </source>
</evidence>
<dbReference type="VEuPathDB" id="VectorBase:GBRI045553"/>
<feature type="chain" id="PRO_5008401008" evidence="1">
    <location>
        <begin position="24"/>
        <end position="159"/>
    </location>
</feature>